<sequence length="208" mass="22464">MGSCRSIASRAVGVCLLYANRRSQPRHPWTGSLAGSSLASWLPGFLASWDCNLAARSGSHTVRALKVGTDRTLRHGACRAHSPSSPPAKPVWPITSRDRLTPSFLELGPWGLARCRSFLQSCIVAVFKPCAIKSTGEKGAGQISSGSAIESDGWGWERAALCSSSRPRRHELRSTAQKASCRRCSRIANFDAPSAPSETKVHSQPIFY</sequence>
<comment type="caution">
    <text evidence="1">The sequence shown here is derived from an EMBL/GenBank/DDBJ whole genome shotgun (WGS) entry which is preliminary data.</text>
</comment>
<accession>A0AA39X6Y4</accession>
<dbReference type="AlphaFoldDB" id="A0AA39X6Y4"/>
<organism evidence="1 2">
    <name type="scientific">Bombardia bombarda</name>
    <dbReference type="NCBI Taxonomy" id="252184"/>
    <lineage>
        <taxon>Eukaryota</taxon>
        <taxon>Fungi</taxon>
        <taxon>Dikarya</taxon>
        <taxon>Ascomycota</taxon>
        <taxon>Pezizomycotina</taxon>
        <taxon>Sordariomycetes</taxon>
        <taxon>Sordariomycetidae</taxon>
        <taxon>Sordariales</taxon>
        <taxon>Lasiosphaeriaceae</taxon>
        <taxon>Bombardia</taxon>
    </lineage>
</organism>
<evidence type="ECO:0000313" key="1">
    <source>
        <dbReference type="EMBL" id="KAK0628413.1"/>
    </source>
</evidence>
<keyword evidence="2" id="KW-1185">Reference proteome</keyword>
<name>A0AA39X6Y4_9PEZI</name>
<protein>
    <submittedName>
        <fullName evidence="1">Uncharacterized protein</fullName>
    </submittedName>
</protein>
<gene>
    <name evidence="1" type="ORF">B0T17DRAFT_152730</name>
</gene>
<dbReference type="Proteomes" id="UP001174934">
    <property type="component" value="Unassembled WGS sequence"/>
</dbReference>
<evidence type="ECO:0000313" key="2">
    <source>
        <dbReference type="Proteomes" id="UP001174934"/>
    </source>
</evidence>
<proteinExistence type="predicted"/>
<dbReference type="EMBL" id="JAULSR010000002">
    <property type="protein sequence ID" value="KAK0628413.1"/>
    <property type="molecule type" value="Genomic_DNA"/>
</dbReference>
<reference evidence="1" key="1">
    <citation type="submission" date="2023-06" db="EMBL/GenBank/DDBJ databases">
        <title>Genome-scale phylogeny and comparative genomics of the fungal order Sordariales.</title>
        <authorList>
            <consortium name="Lawrence Berkeley National Laboratory"/>
            <person name="Hensen N."/>
            <person name="Bonometti L."/>
            <person name="Westerberg I."/>
            <person name="Brannstrom I.O."/>
            <person name="Guillou S."/>
            <person name="Cros-Aarteil S."/>
            <person name="Calhoun S."/>
            <person name="Haridas S."/>
            <person name="Kuo A."/>
            <person name="Mondo S."/>
            <person name="Pangilinan J."/>
            <person name="Riley R."/>
            <person name="LaButti K."/>
            <person name="Andreopoulos B."/>
            <person name="Lipzen A."/>
            <person name="Chen C."/>
            <person name="Yanf M."/>
            <person name="Daum C."/>
            <person name="Ng V."/>
            <person name="Clum A."/>
            <person name="Steindorff A."/>
            <person name="Ohm R."/>
            <person name="Martin F."/>
            <person name="Silar P."/>
            <person name="Natvig D."/>
            <person name="Lalanne C."/>
            <person name="Gautier V."/>
            <person name="Ament-velasquez S.L."/>
            <person name="Kruys A."/>
            <person name="Hutchinson M.I."/>
            <person name="Powell A.J."/>
            <person name="Barry K."/>
            <person name="Miller A.N."/>
            <person name="Grigoriev I.V."/>
            <person name="Debuchy R."/>
            <person name="Gladieux P."/>
            <person name="Thoren M.H."/>
            <person name="Johannesson H."/>
        </authorList>
    </citation>
    <scope>NUCLEOTIDE SEQUENCE</scope>
    <source>
        <strain evidence="1">SMH3391-2</strain>
    </source>
</reference>